<accession>A0A067SIJ8</accession>
<dbReference type="HOGENOM" id="CLU_1384261_0_0_1"/>
<keyword evidence="2" id="KW-1185">Reference proteome</keyword>
<dbReference type="AlphaFoldDB" id="A0A067SIJ8"/>
<name>A0A067SIJ8_GALM3</name>
<gene>
    <name evidence="1" type="ORF">GALMADRAFT_1346315</name>
</gene>
<dbReference type="Proteomes" id="UP000027222">
    <property type="component" value="Unassembled WGS sequence"/>
</dbReference>
<evidence type="ECO:0000313" key="2">
    <source>
        <dbReference type="Proteomes" id="UP000027222"/>
    </source>
</evidence>
<protein>
    <submittedName>
        <fullName evidence="1">Uncharacterized protein</fullName>
    </submittedName>
</protein>
<proteinExistence type="predicted"/>
<evidence type="ECO:0000313" key="1">
    <source>
        <dbReference type="EMBL" id="KDR70770.1"/>
    </source>
</evidence>
<dbReference type="EMBL" id="KL142395">
    <property type="protein sequence ID" value="KDR70770.1"/>
    <property type="molecule type" value="Genomic_DNA"/>
</dbReference>
<sequence length="197" mass="21497">MSIIHFGSSLTLHLEFLARTSCRSLTQVPHLTTLHPSGMLVRPRVGGKKTKPGHRGSKSPSILAASAVSREENFGLGVQSRIDANFQRTSDSHARGFCSIFACFCSRSSGSNACNIGFLDVVFNYAIISFMQRDMTLLPSIVPLRTPYLYFGVRPSFGWSSCLDVDGVVGGSGHWDLHCRPVAIVYAPHDDATMISF</sequence>
<organism evidence="1 2">
    <name type="scientific">Galerina marginata (strain CBS 339.88)</name>
    <dbReference type="NCBI Taxonomy" id="685588"/>
    <lineage>
        <taxon>Eukaryota</taxon>
        <taxon>Fungi</taxon>
        <taxon>Dikarya</taxon>
        <taxon>Basidiomycota</taxon>
        <taxon>Agaricomycotina</taxon>
        <taxon>Agaricomycetes</taxon>
        <taxon>Agaricomycetidae</taxon>
        <taxon>Agaricales</taxon>
        <taxon>Agaricineae</taxon>
        <taxon>Strophariaceae</taxon>
        <taxon>Galerina</taxon>
    </lineage>
</organism>
<reference evidence="2" key="1">
    <citation type="journal article" date="2014" name="Proc. Natl. Acad. Sci. U.S.A.">
        <title>Extensive sampling of basidiomycete genomes demonstrates inadequacy of the white-rot/brown-rot paradigm for wood decay fungi.</title>
        <authorList>
            <person name="Riley R."/>
            <person name="Salamov A.A."/>
            <person name="Brown D.W."/>
            <person name="Nagy L.G."/>
            <person name="Floudas D."/>
            <person name="Held B.W."/>
            <person name="Levasseur A."/>
            <person name="Lombard V."/>
            <person name="Morin E."/>
            <person name="Otillar R."/>
            <person name="Lindquist E.A."/>
            <person name="Sun H."/>
            <person name="LaButti K.M."/>
            <person name="Schmutz J."/>
            <person name="Jabbour D."/>
            <person name="Luo H."/>
            <person name="Baker S.E."/>
            <person name="Pisabarro A.G."/>
            <person name="Walton J.D."/>
            <person name="Blanchette R.A."/>
            <person name="Henrissat B."/>
            <person name="Martin F."/>
            <person name="Cullen D."/>
            <person name="Hibbett D.S."/>
            <person name="Grigoriev I.V."/>
        </authorList>
    </citation>
    <scope>NUCLEOTIDE SEQUENCE [LARGE SCALE GENOMIC DNA]</scope>
    <source>
        <strain evidence="2">CBS 339.88</strain>
    </source>
</reference>